<dbReference type="InterPro" id="IPR032466">
    <property type="entry name" value="Metal_Hydrolase"/>
</dbReference>
<dbReference type="PROSITE" id="PS51318">
    <property type="entry name" value="TAT"/>
    <property type="match status" value="1"/>
</dbReference>
<accession>A0A517PPM1</accession>
<evidence type="ECO:0000259" key="2">
    <source>
        <dbReference type="Pfam" id="PF04909"/>
    </source>
</evidence>
<sequence>MNPSESGLTRRELLQCAATAGVAVALGNSVSQAADPKDERPTIIDTNVSLFDWPFRQLPLNETSLLIKKLRSLGVVQAWAGSYEGILHRDLSSVNQRLAEECQRYPELIPFGTINVSLPGWEDDFRDCISLHQMPGVRVYPGYHAYALDDPQFIELLKQAANQKVLVQIVVSLEDTRTQSHLLRVDDLDLQPLSEVVKQIPDCKVQLLNARPRSPLLKQLEETPGIYFDTARVDGTDGVPNLIEAAPAGRVLFGSHAPFLIPEAPLVRVYEARKLDAPALAALLSGNASRLLKSCREKQASALRERKPEPLPTTIDAEQIHAGLPGEAQLKRYRIWDSYFTPSHSNPGRDGSSRLIADIERALPAARTGQFEKLCYFAHVGLGTTSDSQLEQLLREQPEVVLKPLERWPELLIGMMQLNANDVPASLAALDQWIKNGPMRGVYFASSGPGSQVCTHPNFNPLVERIAELNGVIMQHTWFKTGGKGGPGESTPDDLVVLAKRFPDQQFLCAHAGGEWEQGIRAVRDCGNILVETSGFDPTAGFIEMAVRELGAERVVFGSHLPSRSLGTELCKVTCAQITEQEKFLILGENYRRLLAAQAAKAD</sequence>
<dbReference type="InterPro" id="IPR032465">
    <property type="entry name" value="ACMSD"/>
</dbReference>
<protein>
    <submittedName>
        <fullName evidence="3">Amidohydrolase</fullName>
    </submittedName>
</protein>
<dbReference type="SUPFAM" id="SSF51556">
    <property type="entry name" value="Metallo-dependent hydrolases"/>
    <property type="match status" value="2"/>
</dbReference>
<feature type="domain" description="Amidohydrolase-related" evidence="2">
    <location>
        <begin position="407"/>
        <end position="595"/>
    </location>
</feature>
<keyword evidence="3" id="KW-0378">Hydrolase</keyword>
<evidence type="ECO:0000313" key="4">
    <source>
        <dbReference type="Proteomes" id="UP000320421"/>
    </source>
</evidence>
<keyword evidence="1" id="KW-0456">Lyase</keyword>
<dbReference type="EMBL" id="CP036266">
    <property type="protein sequence ID" value="QDT21321.1"/>
    <property type="molecule type" value="Genomic_DNA"/>
</dbReference>
<dbReference type="GO" id="GO:0005737">
    <property type="term" value="C:cytoplasm"/>
    <property type="evidence" value="ECO:0007669"/>
    <property type="project" value="TreeGrafter"/>
</dbReference>
<dbReference type="RefSeq" id="WP_145185471.1">
    <property type="nucleotide sequence ID" value="NZ_CP036266.1"/>
</dbReference>
<keyword evidence="4" id="KW-1185">Reference proteome</keyword>
<dbReference type="GO" id="GO:0019748">
    <property type="term" value="P:secondary metabolic process"/>
    <property type="evidence" value="ECO:0007669"/>
    <property type="project" value="TreeGrafter"/>
</dbReference>
<dbReference type="InterPro" id="IPR006680">
    <property type="entry name" value="Amidohydro-rel"/>
</dbReference>
<feature type="domain" description="Amidohydrolase-related" evidence="2">
    <location>
        <begin position="91"/>
        <end position="292"/>
    </location>
</feature>
<dbReference type="PANTHER" id="PTHR21240:SF28">
    <property type="entry name" value="ISO-OROTATE DECARBOXYLASE (EUROFUNG)"/>
    <property type="match status" value="1"/>
</dbReference>
<dbReference type="InterPro" id="IPR006311">
    <property type="entry name" value="TAT_signal"/>
</dbReference>
<dbReference type="Pfam" id="PF04909">
    <property type="entry name" value="Amidohydro_2"/>
    <property type="match status" value="2"/>
</dbReference>
<dbReference type="GO" id="GO:0016787">
    <property type="term" value="F:hydrolase activity"/>
    <property type="evidence" value="ECO:0007669"/>
    <property type="project" value="UniProtKB-KW"/>
</dbReference>
<evidence type="ECO:0000256" key="1">
    <source>
        <dbReference type="ARBA" id="ARBA00023239"/>
    </source>
</evidence>
<gene>
    <name evidence="3" type="ORF">HG66A1_31200</name>
</gene>
<dbReference type="GO" id="GO:0016831">
    <property type="term" value="F:carboxy-lyase activity"/>
    <property type="evidence" value="ECO:0007669"/>
    <property type="project" value="InterPro"/>
</dbReference>
<dbReference type="AlphaFoldDB" id="A0A517PPM1"/>
<dbReference type="PANTHER" id="PTHR21240">
    <property type="entry name" value="2-AMINO-3-CARBOXYLMUCONATE-6-SEMIALDEHYDE DECARBOXYLASE"/>
    <property type="match status" value="1"/>
</dbReference>
<evidence type="ECO:0000313" key="3">
    <source>
        <dbReference type="EMBL" id="QDT21321.1"/>
    </source>
</evidence>
<proteinExistence type="predicted"/>
<dbReference type="Gene3D" id="3.20.20.140">
    <property type="entry name" value="Metal-dependent hydrolases"/>
    <property type="match status" value="2"/>
</dbReference>
<name>A0A517PPM1_9PLAN</name>
<dbReference type="OrthoDB" id="9771932at2"/>
<organism evidence="3 4">
    <name type="scientific">Gimesia chilikensis</name>
    <dbReference type="NCBI Taxonomy" id="2605989"/>
    <lineage>
        <taxon>Bacteria</taxon>
        <taxon>Pseudomonadati</taxon>
        <taxon>Planctomycetota</taxon>
        <taxon>Planctomycetia</taxon>
        <taxon>Planctomycetales</taxon>
        <taxon>Planctomycetaceae</taxon>
        <taxon>Gimesia</taxon>
    </lineage>
</organism>
<reference evidence="3 4" key="1">
    <citation type="submission" date="2019-02" db="EMBL/GenBank/DDBJ databases">
        <title>Deep-cultivation of Planctomycetes and their phenomic and genomic characterization uncovers novel biology.</title>
        <authorList>
            <person name="Wiegand S."/>
            <person name="Jogler M."/>
            <person name="Boedeker C."/>
            <person name="Pinto D."/>
            <person name="Vollmers J."/>
            <person name="Rivas-Marin E."/>
            <person name="Kohn T."/>
            <person name="Peeters S.H."/>
            <person name="Heuer A."/>
            <person name="Rast P."/>
            <person name="Oberbeckmann S."/>
            <person name="Bunk B."/>
            <person name="Jeske O."/>
            <person name="Meyerdierks A."/>
            <person name="Storesund J.E."/>
            <person name="Kallscheuer N."/>
            <person name="Luecker S."/>
            <person name="Lage O.M."/>
            <person name="Pohl T."/>
            <person name="Merkel B.J."/>
            <person name="Hornburger P."/>
            <person name="Mueller R.-W."/>
            <person name="Bruemmer F."/>
            <person name="Labrenz M."/>
            <person name="Spormann A.M."/>
            <person name="Op den Camp H."/>
            <person name="Overmann J."/>
            <person name="Amann R."/>
            <person name="Jetten M.S.M."/>
            <person name="Mascher T."/>
            <person name="Medema M.H."/>
            <person name="Devos D.P."/>
            <person name="Kaster A.-K."/>
            <person name="Ovreas L."/>
            <person name="Rohde M."/>
            <person name="Galperin M.Y."/>
            <person name="Jogler C."/>
        </authorList>
    </citation>
    <scope>NUCLEOTIDE SEQUENCE [LARGE SCALE GENOMIC DNA]</scope>
    <source>
        <strain evidence="3 4">HG66A1</strain>
    </source>
</reference>
<dbReference type="Proteomes" id="UP000320421">
    <property type="component" value="Chromosome"/>
</dbReference>